<comment type="caution">
    <text evidence="2">The sequence shown here is derived from an EMBL/GenBank/DDBJ whole genome shotgun (WGS) entry which is preliminary data.</text>
</comment>
<reference evidence="2 3" key="1">
    <citation type="submission" date="2018-05" db="EMBL/GenBank/DDBJ databases">
        <title>Genomic Encyclopedia of Type Strains, Phase IV (KMG-IV): sequencing the most valuable type-strain genomes for metagenomic binning, comparative biology and taxonomic classification.</title>
        <authorList>
            <person name="Goeker M."/>
        </authorList>
    </citation>
    <scope>NUCLEOTIDE SEQUENCE [LARGE SCALE GENOMIC DNA]</scope>
    <source>
        <strain evidence="2 3">DSM 28556</strain>
    </source>
</reference>
<keyword evidence="3" id="KW-1185">Reference proteome</keyword>
<dbReference type="Proteomes" id="UP000247978">
    <property type="component" value="Unassembled WGS sequence"/>
</dbReference>
<organism evidence="2 3">
    <name type="scientific">Pseudogracilibacillus auburnensis</name>
    <dbReference type="NCBI Taxonomy" id="1494959"/>
    <lineage>
        <taxon>Bacteria</taxon>
        <taxon>Bacillati</taxon>
        <taxon>Bacillota</taxon>
        <taxon>Bacilli</taxon>
        <taxon>Bacillales</taxon>
        <taxon>Bacillaceae</taxon>
        <taxon>Pseudogracilibacillus</taxon>
    </lineage>
</organism>
<evidence type="ECO:0000259" key="1">
    <source>
        <dbReference type="Pfam" id="PF12867"/>
    </source>
</evidence>
<dbReference type="AlphaFoldDB" id="A0A2V3W4E9"/>
<accession>A0A2V3W4E9</accession>
<dbReference type="InterPro" id="IPR034660">
    <property type="entry name" value="DinB/YfiT-like"/>
</dbReference>
<dbReference type="Pfam" id="PF12867">
    <property type="entry name" value="DinB_2"/>
    <property type="match status" value="1"/>
</dbReference>
<dbReference type="RefSeq" id="WP_110394784.1">
    <property type="nucleotide sequence ID" value="NZ_JBHUHB010000001.1"/>
</dbReference>
<evidence type="ECO:0000313" key="3">
    <source>
        <dbReference type="Proteomes" id="UP000247978"/>
    </source>
</evidence>
<dbReference type="EMBL" id="QJJQ01000004">
    <property type="protein sequence ID" value="PXW87958.1"/>
    <property type="molecule type" value="Genomic_DNA"/>
</dbReference>
<protein>
    <submittedName>
        <fullName evidence="2">DinB family protein</fullName>
    </submittedName>
</protein>
<feature type="domain" description="DinB-like" evidence="1">
    <location>
        <begin position="8"/>
        <end position="144"/>
    </location>
</feature>
<dbReference type="OrthoDB" id="4295522at2"/>
<proteinExistence type="predicted"/>
<sequence>MESMTLFKYSRTSSLILLSKLDESLWDIQPEHWPNNIRWLAGHVYAEAEGFMHDADHDYEITRPDWMPLFLDGSRPSEWEGDVPSKEEILEALREQEGRIETFFSEKLHHKASKVRDLNGMKLETVDSALQFITWHEGIHLGDIKSLRLATK</sequence>
<dbReference type="InterPro" id="IPR024775">
    <property type="entry name" value="DinB-like"/>
</dbReference>
<dbReference type="Gene3D" id="1.20.120.450">
    <property type="entry name" value="dinb family like domain"/>
    <property type="match status" value="1"/>
</dbReference>
<gene>
    <name evidence="2" type="ORF">DFR56_104108</name>
</gene>
<dbReference type="SUPFAM" id="SSF109854">
    <property type="entry name" value="DinB/YfiT-like putative metalloenzymes"/>
    <property type="match status" value="1"/>
</dbReference>
<name>A0A2V3W4E9_9BACI</name>
<evidence type="ECO:0000313" key="2">
    <source>
        <dbReference type="EMBL" id="PXW87958.1"/>
    </source>
</evidence>